<dbReference type="EMBL" id="SPUK01000004">
    <property type="protein sequence ID" value="TQV97895.1"/>
    <property type="molecule type" value="Genomic_DNA"/>
</dbReference>
<dbReference type="STRING" id="43265.A0A545V869"/>
<dbReference type="Gene3D" id="2.40.37.20">
    <property type="entry name" value="D-serine dehydratase-like domain"/>
    <property type="match status" value="1"/>
</dbReference>
<dbReference type="SMART" id="SM01119">
    <property type="entry name" value="D-ser_dehydrat"/>
    <property type="match status" value="1"/>
</dbReference>
<proteinExistence type="inferred from homology"/>
<accession>A0A545V869</accession>
<dbReference type="Pfam" id="PF14031">
    <property type="entry name" value="D-ser_dehydrat"/>
    <property type="match status" value="1"/>
</dbReference>
<protein>
    <submittedName>
        <fullName evidence="4">Alanine racemase domain-containing protein</fullName>
    </submittedName>
</protein>
<dbReference type="InterPro" id="IPR001608">
    <property type="entry name" value="Ala_racemase_N"/>
</dbReference>
<sequence length="488" mass="51375">MSSLTYYPASPRKELIAEYVGKSIRDVPTPAAIINVAAVRRNCSRMLEACKSLKLGWRAHVKTHKTVEITRLQVGDDAAFPVNIVISTLAEGEFLLQALKEYKSQGRQVNVLYGLPITANAVDRLAAIASALGEGSVSILLDDPAQLPVAAKLRQASGVAPHASIKIDMGGKRAGVAADSDRLLEVAGAALSAHRNGDIVLAGLYSHAGQSYGGDSRAAAIKMMGAEITAMMVGADRIKAQAAEQGVSSLPALILSGGASPTALSVQNLLSQHDDDDDAQAASSPELQAEVQSLTTLFGAVKSSGHVVEIHAGVYPTLDLQQLAAHSMSASRLSWGDIALTVLAEVHGTYPGRGENGTPEALVGAGGLALGREFCKAYDGMAMVTPWGRPGASPPAGDVEDYEGWTVGRFSQEHGILTWAAGKRRASSKTAAALGPPSDMVEVGQKVKLWPNHACITSSHFGWYFVVDEDQPGKEDEIVDIWTKARGW</sequence>
<evidence type="ECO:0000256" key="1">
    <source>
        <dbReference type="ARBA" id="ARBA00005323"/>
    </source>
</evidence>
<evidence type="ECO:0000256" key="2">
    <source>
        <dbReference type="ARBA" id="ARBA00023239"/>
    </source>
</evidence>
<dbReference type="OrthoDB" id="20198at2759"/>
<dbReference type="PANTHER" id="PTHR28004:SF2">
    <property type="entry name" value="D-SERINE DEHYDRATASE"/>
    <property type="match status" value="1"/>
</dbReference>
<dbReference type="Pfam" id="PF01168">
    <property type="entry name" value="Ala_racemase_N"/>
    <property type="match status" value="1"/>
</dbReference>
<dbReference type="PANTHER" id="PTHR28004">
    <property type="entry name" value="ZGC:162816-RELATED"/>
    <property type="match status" value="1"/>
</dbReference>
<keyword evidence="5" id="KW-1185">Reference proteome</keyword>
<gene>
    <name evidence="4" type="ORF">IF1G_03638</name>
</gene>
<dbReference type="InterPro" id="IPR042208">
    <property type="entry name" value="D-ser_dehydrat-like_sf"/>
</dbReference>
<name>A0A545V869_9HYPO</name>
<reference evidence="4 5" key="1">
    <citation type="journal article" date="2019" name="Appl. Microbiol. Biotechnol.">
        <title>Genome sequence of Isaria javanica and comparative genome analysis insights into family S53 peptidase evolution in fungal entomopathogens.</title>
        <authorList>
            <person name="Lin R."/>
            <person name="Zhang X."/>
            <person name="Xin B."/>
            <person name="Zou M."/>
            <person name="Gao Y."/>
            <person name="Qin F."/>
            <person name="Hu Q."/>
            <person name="Xie B."/>
            <person name="Cheng X."/>
        </authorList>
    </citation>
    <scope>NUCLEOTIDE SEQUENCE [LARGE SCALE GENOMIC DNA]</scope>
    <source>
        <strain evidence="4 5">IJ1G</strain>
    </source>
</reference>
<dbReference type="Gene3D" id="3.20.20.10">
    <property type="entry name" value="Alanine racemase"/>
    <property type="match status" value="1"/>
</dbReference>
<comment type="caution">
    <text evidence="4">The sequence shown here is derived from an EMBL/GenBank/DDBJ whole genome shotgun (WGS) entry which is preliminary data.</text>
</comment>
<feature type="domain" description="D-serine dehydratase-like" evidence="3">
    <location>
        <begin position="339"/>
        <end position="468"/>
    </location>
</feature>
<keyword evidence="2" id="KW-0456">Lyase</keyword>
<comment type="similarity">
    <text evidence="1">Belongs to the DSD1 family.</text>
</comment>
<dbReference type="InterPro" id="IPR051466">
    <property type="entry name" value="D-amino_acid_metab_enzyme"/>
</dbReference>
<evidence type="ECO:0000259" key="3">
    <source>
        <dbReference type="SMART" id="SM01119"/>
    </source>
</evidence>
<dbReference type="Proteomes" id="UP000315783">
    <property type="component" value="Unassembled WGS sequence"/>
</dbReference>
<evidence type="ECO:0000313" key="5">
    <source>
        <dbReference type="Proteomes" id="UP000315783"/>
    </source>
</evidence>
<dbReference type="InterPro" id="IPR026956">
    <property type="entry name" value="D-ser_dehydrat-like_dom"/>
</dbReference>
<dbReference type="GO" id="GO:0036088">
    <property type="term" value="P:D-serine catabolic process"/>
    <property type="evidence" value="ECO:0007669"/>
    <property type="project" value="TreeGrafter"/>
</dbReference>
<dbReference type="InterPro" id="IPR029066">
    <property type="entry name" value="PLP-binding_barrel"/>
</dbReference>
<organism evidence="4 5">
    <name type="scientific">Cordyceps javanica</name>
    <dbReference type="NCBI Taxonomy" id="43265"/>
    <lineage>
        <taxon>Eukaryota</taxon>
        <taxon>Fungi</taxon>
        <taxon>Dikarya</taxon>
        <taxon>Ascomycota</taxon>
        <taxon>Pezizomycotina</taxon>
        <taxon>Sordariomycetes</taxon>
        <taxon>Hypocreomycetidae</taxon>
        <taxon>Hypocreales</taxon>
        <taxon>Cordycipitaceae</taxon>
        <taxon>Cordyceps</taxon>
    </lineage>
</organism>
<dbReference type="AlphaFoldDB" id="A0A545V869"/>
<dbReference type="GO" id="GO:0008721">
    <property type="term" value="F:D-serine ammonia-lyase activity"/>
    <property type="evidence" value="ECO:0007669"/>
    <property type="project" value="TreeGrafter"/>
</dbReference>
<dbReference type="SUPFAM" id="SSF51419">
    <property type="entry name" value="PLP-binding barrel"/>
    <property type="match status" value="1"/>
</dbReference>
<evidence type="ECO:0000313" key="4">
    <source>
        <dbReference type="EMBL" id="TQV97895.1"/>
    </source>
</evidence>